<proteinExistence type="predicted"/>
<dbReference type="Proteomes" id="UP001464891">
    <property type="component" value="Unassembled WGS sequence"/>
</dbReference>
<name>A0ABV0JE03_9CYAN</name>
<sequence>MQTDSYDYSPIRPQDLPYIDLEALEGRPIPLHAFHDGTRWHIWVPMENGLLQPIRVIDAVEMVYLASKPVRGSDACLVFIDFIYKCVRLKSTRSFTAALTSDVFNIGASLKKLDLFRALEGIDGKSRLVTTELEYLLLLCRSMFDLLQEIISRIWDTVELSDPSAS</sequence>
<dbReference type="RefSeq" id="WP_190442642.1">
    <property type="nucleotide sequence ID" value="NZ_JAMPKM010000018.1"/>
</dbReference>
<evidence type="ECO:0000313" key="2">
    <source>
        <dbReference type="Proteomes" id="UP001464891"/>
    </source>
</evidence>
<evidence type="ECO:0000313" key="1">
    <source>
        <dbReference type="EMBL" id="MEP0820014.1"/>
    </source>
</evidence>
<gene>
    <name evidence="1" type="ORF">NC998_23185</name>
</gene>
<accession>A0ABV0JE03</accession>
<reference evidence="1 2" key="1">
    <citation type="submission" date="2022-04" db="EMBL/GenBank/DDBJ databases">
        <title>Positive selection, recombination, and allopatry shape intraspecific diversity of widespread and dominant cyanobacteria.</title>
        <authorList>
            <person name="Wei J."/>
            <person name="Shu W."/>
            <person name="Hu C."/>
        </authorList>
    </citation>
    <scope>NUCLEOTIDE SEQUENCE [LARGE SCALE GENOMIC DNA]</scope>
    <source>
        <strain evidence="1 2">GB2-A4</strain>
    </source>
</reference>
<dbReference type="EMBL" id="JAMPKM010000018">
    <property type="protein sequence ID" value="MEP0820014.1"/>
    <property type="molecule type" value="Genomic_DNA"/>
</dbReference>
<organism evidence="1 2">
    <name type="scientific">Trichocoleus desertorum GB2-A4</name>
    <dbReference type="NCBI Taxonomy" id="2933944"/>
    <lineage>
        <taxon>Bacteria</taxon>
        <taxon>Bacillati</taxon>
        <taxon>Cyanobacteriota</taxon>
        <taxon>Cyanophyceae</taxon>
        <taxon>Leptolyngbyales</taxon>
        <taxon>Trichocoleusaceae</taxon>
        <taxon>Trichocoleus</taxon>
    </lineage>
</organism>
<protein>
    <submittedName>
        <fullName evidence="1">Uncharacterized protein</fullName>
    </submittedName>
</protein>
<keyword evidence="2" id="KW-1185">Reference proteome</keyword>
<comment type="caution">
    <text evidence="1">The sequence shown here is derived from an EMBL/GenBank/DDBJ whole genome shotgun (WGS) entry which is preliminary data.</text>
</comment>